<dbReference type="Gene3D" id="3.80.10.10">
    <property type="entry name" value="Ribonuclease Inhibitor"/>
    <property type="match status" value="1"/>
</dbReference>
<evidence type="ECO:0000313" key="3">
    <source>
        <dbReference type="EMBL" id="KAL2264709.1"/>
    </source>
</evidence>
<dbReference type="PROSITE" id="PS50181">
    <property type="entry name" value="FBOX"/>
    <property type="match status" value="1"/>
</dbReference>
<feature type="domain" description="F-box" evidence="2">
    <location>
        <begin position="237"/>
        <end position="284"/>
    </location>
</feature>
<dbReference type="InterPro" id="IPR011990">
    <property type="entry name" value="TPR-like_helical_dom_sf"/>
</dbReference>
<evidence type="ECO:0000259" key="2">
    <source>
        <dbReference type="PROSITE" id="PS50181"/>
    </source>
</evidence>
<proteinExistence type="predicted"/>
<reference evidence="3 4" key="1">
    <citation type="journal article" date="2024" name="Commun. Biol.">
        <title>Comparative genomic analysis of thermophilic fungi reveals convergent evolutionary adaptations and gene losses.</title>
        <authorList>
            <person name="Steindorff A.S."/>
            <person name="Aguilar-Pontes M.V."/>
            <person name="Robinson A.J."/>
            <person name="Andreopoulos B."/>
            <person name="LaButti K."/>
            <person name="Kuo A."/>
            <person name="Mondo S."/>
            <person name="Riley R."/>
            <person name="Otillar R."/>
            <person name="Haridas S."/>
            <person name="Lipzen A."/>
            <person name="Grimwood J."/>
            <person name="Schmutz J."/>
            <person name="Clum A."/>
            <person name="Reid I.D."/>
            <person name="Moisan M.C."/>
            <person name="Butler G."/>
            <person name="Nguyen T.T.M."/>
            <person name="Dewar K."/>
            <person name="Conant G."/>
            <person name="Drula E."/>
            <person name="Henrissat B."/>
            <person name="Hansel C."/>
            <person name="Singer S."/>
            <person name="Hutchinson M.I."/>
            <person name="de Vries R.P."/>
            <person name="Natvig D.O."/>
            <person name="Powell A.J."/>
            <person name="Tsang A."/>
            <person name="Grigoriev I.V."/>
        </authorList>
    </citation>
    <scope>NUCLEOTIDE SEQUENCE [LARGE SCALE GENOMIC DNA]</scope>
    <source>
        <strain evidence="3 4">ATCC 22073</strain>
    </source>
</reference>
<dbReference type="CDD" id="cd09917">
    <property type="entry name" value="F-box_SF"/>
    <property type="match status" value="1"/>
</dbReference>
<dbReference type="SMART" id="SM00256">
    <property type="entry name" value="FBOX"/>
    <property type="match status" value="1"/>
</dbReference>
<gene>
    <name evidence="3" type="ORF">VTJ83DRAFT_7219</name>
</gene>
<dbReference type="Pfam" id="PF12937">
    <property type="entry name" value="F-box-like"/>
    <property type="match status" value="1"/>
</dbReference>
<dbReference type="Gene3D" id="1.25.40.10">
    <property type="entry name" value="Tetratricopeptide repeat domain"/>
    <property type="match status" value="1"/>
</dbReference>
<dbReference type="InterPro" id="IPR032675">
    <property type="entry name" value="LRR_dom_sf"/>
</dbReference>
<dbReference type="SUPFAM" id="SSF48452">
    <property type="entry name" value="TPR-like"/>
    <property type="match status" value="1"/>
</dbReference>
<sequence>MSTTQLDTKGVSPNVEADNDGDPGIDKAIANGRHLMERRKFTEALRIFIKAVNMCPCHPNGAAPSRHPKDKSCHISQFLKALENPNLDILHEVARTPCPCGYAWPSCTRPQHAVALDTLAECLEKAGQYVSAFSTALSIVRLDPASAIGYCRTALMIKGVLKKPSGADANPATTALLPVLLGPAANPPSPTKLRRLLERFLDRALNTTMLHRRNPKGKYDVILQRMAYILKLDVGKRDPARMLPPELLHMVFSHLSTSDIIQCLRVNKQWSRAIVSNALLWSDLTLTRPGNPGRSFGAFLQHHQYHIRAFAIQDTAHFQMTYNKLRTLLYALPQLQRLSLDCKNTKAEAFCAGLDPPGDIIRANGPPVRARLSHLSLANVPVPHAVRELIRLNTETLQVLEIAESHTRVDGAFHELLLPSLKKLRVVGVWNNSLQVSRNPCIEVELARIARATPGLEELFLDGLALACPRGPVPSNASSWRLLRRLVLGRSATMPRYFPPRSISPLYLPIWASKLRSLELLTTDEVLAYIALSSKSPDDSSLPEGDASPASNLGYEIRHHQHLTDLEVFRCASFLSPEVLRQVLGPAATRGTLQALELTASRFNSNSDFTSSMFGMDVSADLNPVQHLTFLPPDKIHTLGLRSFNYHRAQSRTSTAFDGQPFLDWLKRFPNLRTVAVYPGPWPGVDTFLAQVILHPGVKVIHQDCLTGVVWDKARQLAEREGVVLRHSPGSMPVMWDGAEMSEESKLKHAQGPRGPIMGNGFLVYIH</sequence>
<name>A0ABR4D3W4_9PEZI</name>
<accession>A0ABR4D3W4</accession>
<dbReference type="Proteomes" id="UP001600064">
    <property type="component" value="Unassembled WGS sequence"/>
</dbReference>
<dbReference type="SUPFAM" id="SSF81383">
    <property type="entry name" value="F-box domain"/>
    <property type="match status" value="1"/>
</dbReference>
<dbReference type="RefSeq" id="XP_070863436.1">
    <property type="nucleotide sequence ID" value="XM_071014017.1"/>
</dbReference>
<protein>
    <recommendedName>
        <fullName evidence="2">F-box domain-containing protein</fullName>
    </recommendedName>
</protein>
<organism evidence="3 4">
    <name type="scientific">Remersonia thermophila</name>
    <dbReference type="NCBI Taxonomy" id="72144"/>
    <lineage>
        <taxon>Eukaryota</taxon>
        <taxon>Fungi</taxon>
        <taxon>Dikarya</taxon>
        <taxon>Ascomycota</taxon>
        <taxon>Pezizomycotina</taxon>
        <taxon>Sordariomycetes</taxon>
        <taxon>Sordariomycetidae</taxon>
        <taxon>Sordariales</taxon>
        <taxon>Sordariales incertae sedis</taxon>
        <taxon>Remersonia</taxon>
    </lineage>
</organism>
<dbReference type="GeneID" id="98128661"/>
<dbReference type="InterPro" id="IPR036047">
    <property type="entry name" value="F-box-like_dom_sf"/>
</dbReference>
<comment type="caution">
    <text evidence="3">The sequence shown here is derived from an EMBL/GenBank/DDBJ whole genome shotgun (WGS) entry which is preliminary data.</text>
</comment>
<feature type="region of interest" description="Disordered" evidence="1">
    <location>
        <begin position="1"/>
        <end position="25"/>
    </location>
</feature>
<evidence type="ECO:0000313" key="4">
    <source>
        <dbReference type="Proteomes" id="UP001600064"/>
    </source>
</evidence>
<dbReference type="InterPro" id="IPR001810">
    <property type="entry name" value="F-box_dom"/>
</dbReference>
<keyword evidence="4" id="KW-1185">Reference proteome</keyword>
<evidence type="ECO:0000256" key="1">
    <source>
        <dbReference type="SAM" id="MobiDB-lite"/>
    </source>
</evidence>
<dbReference type="EMBL" id="JAZGUE010000007">
    <property type="protein sequence ID" value="KAL2264709.1"/>
    <property type="molecule type" value="Genomic_DNA"/>
</dbReference>